<dbReference type="InterPro" id="IPR000064">
    <property type="entry name" value="NLP_P60_dom"/>
</dbReference>
<sequence length="145" mass="15876">MTALGDAAVAMAEKWLGTPYRHQASECGLGCDCLGLIRGVWRELYGSAPEPATPYAADWAERGSEERLLDAALRYCGPAVAMGAMQPGDILLFRWRAQFSAKHAGILCGPDHFIHAYEQAGVIRSALVPAWRRKVAGVFRFPDRD</sequence>
<comment type="similarity">
    <text evidence="1">Belongs to the peptidase C40 family.</text>
</comment>
<dbReference type="EMBL" id="CP020330">
    <property type="protein sequence ID" value="AQZ52858.1"/>
    <property type="molecule type" value="Genomic_DNA"/>
</dbReference>
<dbReference type="Gene3D" id="3.90.1720.10">
    <property type="entry name" value="endopeptidase domain like (from Nostoc punctiforme)"/>
    <property type="match status" value="1"/>
</dbReference>
<feature type="domain" description="NlpC/P60" evidence="5">
    <location>
        <begin position="2"/>
        <end position="142"/>
    </location>
</feature>
<dbReference type="Proteomes" id="UP000191135">
    <property type="component" value="Chromosome"/>
</dbReference>
<dbReference type="AlphaFoldDB" id="A0A1U9Z5B0"/>
<evidence type="ECO:0000256" key="4">
    <source>
        <dbReference type="ARBA" id="ARBA00022807"/>
    </source>
</evidence>
<evidence type="ECO:0000256" key="2">
    <source>
        <dbReference type="ARBA" id="ARBA00022670"/>
    </source>
</evidence>
<dbReference type="eggNOG" id="COG0791">
    <property type="taxonomic scope" value="Bacteria"/>
</dbReference>
<dbReference type="EC" id="3.4.19.-" evidence="6"/>
<evidence type="ECO:0000256" key="1">
    <source>
        <dbReference type="ARBA" id="ARBA00007074"/>
    </source>
</evidence>
<keyword evidence="2" id="KW-0645">Protease</keyword>
<evidence type="ECO:0000256" key="3">
    <source>
        <dbReference type="ARBA" id="ARBA00022801"/>
    </source>
</evidence>
<evidence type="ECO:0000313" key="6">
    <source>
        <dbReference type="EMBL" id="AQZ52858.1"/>
    </source>
</evidence>
<dbReference type="STRING" id="1122214.Mame_03553"/>
<organism evidence="6 7">
    <name type="scientific">Martelella mediterranea DSM 17316</name>
    <dbReference type="NCBI Taxonomy" id="1122214"/>
    <lineage>
        <taxon>Bacteria</taxon>
        <taxon>Pseudomonadati</taxon>
        <taxon>Pseudomonadota</taxon>
        <taxon>Alphaproteobacteria</taxon>
        <taxon>Hyphomicrobiales</taxon>
        <taxon>Aurantimonadaceae</taxon>
        <taxon>Martelella</taxon>
    </lineage>
</organism>
<evidence type="ECO:0000259" key="5">
    <source>
        <dbReference type="PROSITE" id="PS51935"/>
    </source>
</evidence>
<dbReference type="KEGG" id="mmed:Mame_03553"/>
<dbReference type="Pfam" id="PF00877">
    <property type="entry name" value="NLPC_P60"/>
    <property type="match status" value="1"/>
</dbReference>
<proteinExistence type="inferred from homology"/>
<keyword evidence="3 6" id="KW-0378">Hydrolase</keyword>
<keyword evidence="7" id="KW-1185">Reference proteome</keyword>
<dbReference type="InterPro" id="IPR038765">
    <property type="entry name" value="Papain-like_cys_pep_sf"/>
</dbReference>
<name>A0A1U9Z5B0_9HYPH</name>
<dbReference type="RefSeq" id="WP_018066601.1">
    <property type="nucleotide sequence ID" value="NZ_AQWH01000025.1"/>
</dbReference>
<protein>
    <submittedName>
        <fullName evidence="6">Gamma-DL-glutamyl hydrolase</fullName>
        <ecNumber evidence="6">3.4.19.-</ecNumber>
    </submittedName>
</protein>
<accession>A0A1U9Z5B0</accession>
<dbReference type="InterPro" id="IPR011929">
    <property type="entry name" value="Phage_pept_NlpC/P60"/>
</dbReference>
<gene>
    <name evidence="6" type="primary">pgdS</name>
    <name evidence="6" type="ORF">Mame_03553</name>
</gene>
<keyword evidence="4" id="KW-0788">Thiol protease</keyword>
<evidence type="ECO:0000313" key="7">
    <source>
        <dbReference type="Proteomes" id="UP000191135"/>
    </source>
</evidence>
<reference evidence="6 7" key="1">
    <citation type="submission" date="2017-03" db="EMBL/GenBank/DDBJ databases">
        <title>Foreign affairs: Plasmid Transfer between Roseobacters and Rhizobia.</title>
        <authorList>
            <person name="Bartling P."/>
            <person name="Bunk B."/>
            <person name="Overmann J."/>
            <person name="Brinkmann H."/>
            <person name="Petersen J."/>
        </authorList>
    </citation>
    <scope>NUCLEOTIDE SEQUENCE [LARGE SCALE GENOMIC DNA]</scope>
    <source>
        <strain evidence="6 7">MACL11</strain>
    </source>
</reference>
<dbReference type="GO" id="GO:0008234">
    <property type="term" value="F:cysteine-type peptidase activity"/>
    <property type="evidence" value="ECO:0007669"/>
    <property type="project" value="UniProtKB-KW"/>
</dbReference>
<dbReference type="NCBIfam" id="TIGR02219">
    <property type="entry name" value="phage_NlpC_fam"/>
    <property type="match status" value="1"/>
</dbReference>
<dbReference type="GO" id="GO:0006508">
    <property type="term" value="P:proteolysis"/>
    <property type="evidence" value="ECO:0007669"/>
    <property type="project" value="UniProtKB-KW"/>
</dbReference>
<dbReference type="SUPFAM" id="SSF54001">
    <property type="entry name" value="Cysteine proteinases"/>
    <property type="match status" value="1"/>
</dbReference>
<dbReference type="OrthoDB" id="6058745at2"/>
<dbReference type="PROSITE" id="PS51935">
    <property type="entry name" value="NLPC_P60"/>
    <property type="match status" value="1"/>
</dbReference>